<organism evidence="2 3">
    <name type="scientific">Polyplax serrata</name>
    <name type="common">Common mouse louse</name>
    <dbReference type="NCBI Taxonomy" id="468196"/>
    <lineage>
        <taxon>Eukaryota</taxon>
        <taxon>Metazoa</taxon>
        <taxon>Ecdysozoa</taxon>
        <taxon>Arthropoda</taxon>
        <taxon>Hexapoda</taxon>
        <taxon>Insecta</taxon>
        <taxon>Pterygota</taxon>
        <taxon>Neoptera</taxon>
        <taxon>Paraneoptera</taxon>
        <taxon>Psocodea</taxon>
        <taxon>Troctomorpha</taxon>
        <taxon>Phthiraptera</taxon>
        <taxon>Anoplura</taxon>
        <taxon>Polyplacidae</taxon>
        <taxon>Polyplax</taxon>
    </lineage>
</organism>
<dbReference type="EMBL" id="JAWJWF010000045">
    <property type="protein sequence ID" value="KAK6626485.1"/>
    <property type="molecule type" value="Genomic_DNA"/>
</dbReference>
<keyword evidence="3" id="KW-1185">Reference proteome</keyword>
<comment type="caution">
    <text evidence="2">The sequence shown here is derived from an EMBL/GenBank/DDBJ whole genome shotgun (WGS) entry which is preliminary data.</text>
</comment>
<accession>A0ABR1ARB7</accession>
<dbReference type="Proteomes" id="UP001359485">
    <property type="component" value="Unassembled WGS sequence"/>
</dbReference>
<reference evidence="2 3" key="1">
    <citation type="submission" date="2023-09" db="EMBL/GenBank/DDBJ databases">
        <title>Genomes of two closely related lineages of the louse Polyplax serrata with different host specificities.</title>
        <authorList>
            <person name="Martinu J."/>
            <person name="Tarabai H."/>
            <person name="Stefka J."/>
            <person name="Hypsa V."/>
        </authorList>
    </citation>
    <scope>NUCLEOTIDE SEQUENCE [LARGE SCALE GENOMIC DNA]</scope>
    <source>
        <strain evidence="2">98ZLc_SE</strain>
    </source>
</reference>
<gene>
    <name evidence="2" type="ORF">RUM44_008958</name>
</gene>
<proteinExistence type="predicted"/>
<name>A0ABR1ARB7_POLSC</name>
<sequence>MNVNWFESVTKGPFLLTTTFLFCRGFLRRADDGNGNDKRSEEKKKKENRREKCEKSKTSNGDCGT</sequence>
<protein>
    <submittedName>
        <fullName evidence="2">Uncharacterized protein</fullName>
    </submittedName>
</protein>
<evidence type="ECO:0000313" key="3">
    <source>
        <dbReference type="Proteomes" id="UP001359485"/>
    </source>
</evidence>
<feature type="region of interest" description="Disordered" evidence="1">
    <location>
        <begin position="28"/>
        <end position="65"/>
    </location>
</feature>
<evidence type="ECO:0000313" key="2">
    <source>
        <dbReference type="EMBL" id="KAK6626485.1"/>
    </source>
</evidence>
<feature type="compositionally biased region" description="Basic and acidic residues" evidence="1">
    <location>
        <begin position="28"/>
        <end position="57"/>
    </location>
</feature>
<evidence type="ECO:0000256" key="1">
    <source>
        <dbReference type="SAM" id="MobiDB-lite"/>
    </source>
</evidence>